<dbReference type="PANTHER" id="PTHR32094">
    <property type="entry name" value="FANCONI ANEMIA GROUP E PROTEIN"/>
    <property type="match status" value="1"/>
</dbReference>
<accession>A0A836C190</accession>
<dbReference type="Gene3D" id="1.25.40.480">
    <property type="match status" value="1"/>
</dbReference>
<dbReference type="EMBL" id="JAEHOE010000023">
    <property type="protein sequence ID" value="KAG2495657.1"/>
    <property type="molecule type" value="Genomic_DNA"/>
</dbReference>
<reference evidence="2" key="1">
    <citation type="journal article" date="2020" name="bioRxiv">
        <title>Comparative genomics of Chlamydomonas.</title>
        <authorList>
            <person name="Craig R.J."/>
            <person name="Hasan A.R."/>
            <person name="Ness R.W."/>
            <person name="Keightley P.D."/>
        </authorList>
    </citation>
    <scope>NUCLEOTIDE SEQUENCE</scope>
    <source>
        <strain evidence="2">CCAP 11/70</strain>
    </source>
</reference>
<feature type="compositionally biased region" description="Pro residues" evidence="1">
    <location>
        <begin position="160"/>
        <end position="174"/>
    </location>
</feature>
<evidence type="ECO:0008006" key="4">
    <source>
        <dbReference type="Google" id="ProtNLM"/>
    </source>
</evidence>
<evidence type="ECO:0000256" key="1">
    <source>
        <dbReference type="SAM" id="MobiDB-lite"/>
    </source>
</evidence>
<feature type="compositionally biased region" description="Gly residues" evidence="1">
    <location>
        <begin position="287"/>
        <end position="298"/>
    </location>
</feature>
<dbReference type="InterPro" id="IPR039685">
    <property type="entry name" value="FANCE"/>
</dbReference>
<feature type="compositionally biased region" description="Low complexity" evidence="1">
    <location>
        <begin position="271"/>
        <end position="280"/>
    </location>
</feature>
<feature type="compositionally biased region" description="Low complexity" evidence="1">
    <location>
        <begin position="175"/>
        <end position="185"/>
    </location>
</feature>
<protein>
    <recommendedName>
        <fullName evidence="4">Fanconi Anaemia group E protein C-terminal domain-containing protein</fullName>
    </recommendedName>
</protein>
<proteinExistence type="predicted"/>
<organism evidence="2 3">
    <name type="scientific">Edaphochlamys debaryana</name>
    <dbReference type="NCBI Taxonomy" id="47281"/>
    <lineage>
        <taxon>Eukaryota</taxon>
        <taxon>Viridiplantae</taxon>
        <taxon>Chlorophyta</taxon>
        <taxon>core chlorophytes</taxon>
        <taxon>Chlorophyceae</taxon>
        <taxon>CS clade</taxon>
        <taxon>Chlamydomonadales</taxon>
        <taxon>Chlamydomonadales incertae sedis</taxon>
        <taxon>Edaphochlamys</taxon>
    </lineage>
</organism>
<dbReference type="Proteomes" id="UP000612055">
    <property type="component" value="Unassembled WGS sequence"/>
</dbReference>
<keyword evidence="3" id="KW-1185">Reference proteome</keyword>
<evidence type="ECO:0000313" key="2">
    <source>
        <dbReference type="EMBL" id="KAG2495657.1"/>
    </source>
</evidence>
<dbReference type="GO" id="GO:0036297">
    <property type="term" value="P:interstrand cross-link repair"/>
    <property type="evidence" value="ECO:0007669"/>
    <property type="project" value="InterPro"/>
</dbReference>
<sequence>MEWLAAPCVAIDAPAQHRERTPSPQGGFPLSPRALSLPACLQPQLRHLLAAVRRRRVLYGVVLDEHGRQLLDRLLAELPAPRAPLPYREPQQDPGRILAEAAQEGTEQLKTIPASGASCLGGASGWVQAALRSSALLAQQHRVPLPPPPPPSPSRQQRPQPQPGPQGQGPPPTGSPTGAGPGQPAEASACLKHGGGPDTTADAEAGAPIPPATPGGGPLGSRTKAAPPASPGLEGLGPGTDAVLGSRGVPTEGVFGDGGAERAETEGEGGWWWIPAGPGPSADVGVGQAGGDCTGGPCDGDPVHGGAAREAAGGAAEEAAGPASPPPAKRPRTDPSAVAPEVGGRAPQGPATTAAVADAAAVGGAAAAGAACVRTLAGPAAWAELAEILKRAADPAAAGASSLPWERLESALEQCAGLGLGPGPDGPNAGPGADCGGGLPPLLAAPLAPDAVHRIVRQLVTARLGGGAARLLLASVALPAVAAVERAMPKPLLDALACAAACHPRPLAEAVLAPAARRPGLSANGAQLLVRAATAGAAPLPGPLQALVLRAVAGAGPDWGEPHVNLAHKLLEAAEEGLDGESLTALARGAVAAQRSQPPLGRSVVYCRLLLALSSRHAGTGQGLGPAGRGLAAAEVRALQEAAAATNTFLTKPTLAKLAEALAAAVAAV</sequence>
<feature type="compositionally biased region" description="Low complexity" evidence="1">
    <location>
        <begin position="299"/>
        <end position="322"/>
    </location>
</feature>
<dbReference type="AlphaFoldDB" id="A0A836C190"/>
<dbReference type="GO" id="GO:0043240">
    <property type="term" value="C:Fanconi anaemia nuclear complex"/>
    <property type="evidence" value="ECO:0007669"/>
    <property type="project" value="InterPro"/>
</dbReference>
<feature type="region of interest" description="Disordered" evidence="1">
    <location>
        <begin position="141"/>
        <end position="350"/>
    </location>
</feature>
<dbReference type="PANTHER" id="PTHR32094:SF5">
    <property type="entry name" value="FANCONI ANEMIA GROUP E PROTEIN"/>
    <property type="match status" value="1"/>
</dbReference>
<name>A0A836C190_9CHLO</name>
<feature type="compositionally biased region" description="Pro residues" evidence="1">
    <location>
        <begin position="144"/>
        <end position="153"/>
    </location>
</feature>
<evidence type="ECO:0000313" key="3">
    <source>
        <dbReference type="Proteomes" id="UP000612055"/>
    </source>
</evidence>
<gene>
    <name evidence="2" type="ORF">HYH03_006257</name>
</gene>
<comment type="caution">
    <text evidence="2">The sequence shown here is derived from an EMBL/GenBank/DDBJ whole genome shotgun (WGS) entry which is preliminary data.</text>
</comment>